<name>A0A9P7FRJ7_9AGAR</name>
<reference evidence="1" key="2">
    <citation type="submission" date="2021-10" db="EMBL/GenBank/DDBJ databases">
        <title>Phylogenomics reveals ancestral predisposition of the termite-cultivated fungus Termitomyces towards a domesticated lifestyle.</title>
        <authorList>
            <person name="Auxier B."/>
            <person name="Grum-Grzhimaylo A."/>
            <person name="Cardenas M.E."/>
            <person name="Lodge J.D."/>
            <person name="Laessoe T."/>
            <person name="Pedersen O."/>
            <person name="Smith M.E."/>
            <person name="Kuyper T.W."/>
            <person name="Franco-Molano E.A."/>
            <person name="Baroni T.J."/>
            <person name="Aanen D.K."/>
        </authorList>
    </citation>
    <scope>NUCLEOTIDE SEQUENCE</scope>
    <source>
        <strain evidence="1">D49</strain>
    </source>
</reference>
<dbReference type="SUPFAM" id="SSF52047">
    <property type="entry name" value="RNI-like"/>
    <property type="match status" value="1"/>
</dbReference>
<dbReference type="Gene3D" id="3.80.10.10">
    <property type="entry name" value="Ribonuclease Inhibitor"/>
    <property type="match status" value="1"/>
</dbReference>
<organism evidence="1 2">
    <name type="scientific">Sphagnurus paluster</name>
    <dbReference type="NCBI Taxonomy" id="117069"/>
    <lineage>
        <taxon>Eukaryota</taxon>
        <taxon>Fungi</taxon>
        <taxon>Dikarya</taxon>
        <taxon>Basidiomycota</taxon>
        <taxon>Agaricomycotina</taxon>
        <taxon>Agaricomycetes</taxon>
        <taxon>Agaricomycetidae</taxon>
        <taxon>Agaricales</taxon>
        <taxon>Tricholomatineae</taxon>
        <taxon>Lyophyllaceae</taxon>
        <taxon>Sphagnurus</taxon>
    </lineage>
</organism>
<sequence>MRPFTNAQNLRTVNPLCRYEFMMSLGISCGQITSLNIPKVDPISWDNKFDILNRCSSLKILSIYFSQDTAPIPQNFSEASPLQSLTILCSNKALRAITESNPRIWAQVSVLNLHEVIFEDDTDIYAVLQHFSAMTDLSIKLPPRQGSSRRGVPRSHSIALPHLEYLSLRLVDPSSDVPRALHVPPLTRLKIENQGPTSDLTAAQEMISSGPGPGPCSLSSFSLQVVEGGCFQGTRGAART</sequence>
<gene>
    <name evidence="1" type="ORF">H0H81_010353</name>
</gene>
<evidence type="ECO:0000313" key="2">
    <source>
        <dbReference type="Proteomes" id="UP000717328"/>
    </source>
</evidence>
<accession>A0A9P7FRJ7</accession>
<reference evidence="1" key="1">
    <citation type="submission" date="2021-02" db="EMBL/GenBank/DDBJ databases">
        <authorList>
            <person name="Nieuwenhuis M."/>
            <person name="Van De Peppel L.J.J."/>
        </authorList>
    </citation>
    <scope>NUCLEOTIDE SEQUENCE</scope>
    <source>
        <strain evidence="1">D49</strain>
    </source>
</reference>
<protein>
    <submittedName>
        <fullName evidence="1">Uncharacterized protein</fullName>
    </submittedName>
</protein>
<evidence type="ECO:0000313" key="1">
    <source>
        <dbReference type="EMBL" id="KAG5635704.1"/>
    </source>
</evidence>
<dbReference type="EMBL" id="JABCKI010006037">
    <property type="protein sequence ID" value="KAG5635704.1"/>
    <property type="molecule type" value="Genomic_DNA"/>
</dbReference>
<keyword evidence="2" id="KW-1185">Reference proteome</keyword>
<dbReference type="Proteomes" id="UP000717328">
    <property type="component" value="Unassembled WGS sequence"/>
</dbReference>
<proteinExistence type="predicted"/>
<dbReference type="InterPro" id="IPR032675">
    <property type="entry name" value="LRR_dom_sf"/>
</dbReference>
<dbReference type="AlphaFoldDB" id="A0A9P7FRJ7"/>
<comment type="caution">
    <text evidence="1">The sequence shown here is derived from an EMBL/GenBank/DDBJ whole genome shotgun (WGS) entry which is preliminary data.</text>
</comment>